<dbReference type="AlphaFoldDB" id="A0A3N4R5Q3"/>
<gene>
    <name evidence="4" type="ORF">EDD38_6019</name>
    <name evidence="3" type="ORF">EDD39_5853</name>
</gene>
<dbReference type="Proteomes" id="UP000266906">
    <property type="component" value="Unassembled WGS sequence"/>
</dbReference>
<evidence type="ECO:0000313" key="4">
    <source>
        <dbReference type="EMBL" id="RPE28873.1"/>
    </source>
</evidence>
<evidence type="ECO:0000313" key="5">
    <source>
        <dbReference type="Proteomes" id="UP000266906"/>
    </source>
</evidence>
<dbReference type="EMBL" id="RKQG01000002">
    <property type="protein sequence ID" value="RPE28873.1"/>
    <property type="molecule type" value="Genomic_DNA"/>
</dbReference>
<comment type="caution">
    <text evidence="4">The sequence shown here is derived from an EMBL/GenBank/DDBJ whole genome shotgun (WGS) entry which is preliminary data.</text>
</comment>
<keyword evidence="2" id="KW-0812">Transmembrane</keyword>
<evidence type="ECO:0000313" key="6">
    <source>
        <dbReference type="Proteomes" id="UP000267408"/>
    </source>
</evidence>
<proteinExistence type="predicted"/>
<evidence type="ECO:0008006" key="7">
    <source>
        <dbReference type="Google" id="ProtNLM"/>
    </source>
</evidence>
<sequence length="172" mass="18685">MDAPPQQKQSSRPDRGRRPRHWREVSPTRRGLVLAWWGFTLTFGFLRLLTWLIHIDAAGVGNVSAGGVHLHHYVWGILVLMVVGALGLVERSPRWRTWMGLAYGIGTALIIDETANLINLSDVYWEDSGGVSIAVALIVIGVVGSALAFTHRDGPGSDEEGTGGRGPGPEQE</sequence>
<feature type="compositionally biased region" description="Basic and acidic residues" evidence="1">
    <location>
        <begin position="11"/>
        <end position="21"/>
    </location>
</feature>
<reference evidence="5 6" key="1">
    <citation type="submission" date="2018-11" db="EMBL/GenBank/DDBJ databases">
        <title>Sequencing the genomes of 1000 actinobacteria strains.</title>
        <authorList>
            <person name="Klenk H.-P."/>
        </authorList>
    </citation>
    <scope>NUCLEOTIDE SEQUENCE [LARGE SCALE GENOMIC DNA]</scope>
    <source>
        <strain evidence="3 6">DSM 44780</strain>
        <strain evidence="4 5">DSM 44781</strain>
    </source>
</reference>
<feature type="compositionally biased region" description="Polar residues" evidence="1">
    <location>
        <begin position="1"/>
        <end position="10"/>
    </location>
</feature>
<keyword evidence="2" id="KW-1133">Transmembrane helix</keyword>
<dbReference type="RefSeq" id="WP_123561784.1">
    <property type="nucleotide sequence ID" value="NZ_RJVJ01000002.1"/>
</dbReference>
<evidence type="ECO:0000256" key="1">
    <source>
        <dbReference type="SAM" id="MobiDB-lite"/>
    </source>
</evidence>
<dbReference type="OrthoDB" id="8535577at2"/>
<feature type="transmembrane region" description="Helical" evidence="2">
    <location>
        <begin position="130"/>
        <end position="149"/>
    </location>
</feature>
<feature type="region of interest" description="Disordered" evidence="1">
    <location>
        <begin position="151"/>
        <end position="172"/>
    </location>
</feature>
<accession>A0A8G1UG73</accession>
<dbReference type="Proteomes" id="UP000267408">
    <property type="component" value="Unassembled WGS sequence"/>
</dbReference>
<accession>A0A3N4R5Q3</accession>
<feature type="compositionally biased region" description="Gly residues" evidence="1">
    <location>
        <begin position="163"/>
        <end position="172"/>
    </location>
</feature>
<evidence type="ECO:0000313" key="3">
    <source>
        <dbReference type="EMBL" id="ROR37701.1"/>
    </source>
</evidence>
<protein>
    <recommendedName>
        <fullName evidence="7">Integral membrane protein</fullName>
    </recommendedName>
</protein>
<name>A0A3N4R5Q3_9ACTN</name>
<feature type="transmembrane region" description="Helical" evidence="2">
    <location>
        <begin position="73"/>
        <end position="89"/>
    </location>
</feature>
<dbReference type="EMBL" id="RJVJ01000002">
    <property type="protein sequence ID" value="ROR37701.1"/>
    <property type="molecule type" value="Genomic_DNA"/>
</dbReference>
<keyword evidence="2" id="KW-0472">Membrane</keyword>
<feature type="region of interest" description="Disordered" evidence="1">
    <location>
        <begin position="1"/>
        <end position="21"/>
    </location>
</feature>
<keyword evidence="5" id="KW-1185">Reference proteome</keyword>
<feature type="transmembrane region" description="Helical" evidence="2">
    <location>
        <begin position="32"/>
        <end position="53"/>
    </location>
</feature>
<evidence type="ECO:0000256" key="2">
    <source>
        <dbReference type="SAM" id="Phobius"/>
    </source>
</evidence>
<organism evidence="4 5">
    <name type="scientific">Kitasatospora cineracea</name>
    <dbReference type="NCBI Taxonomy" id="88074"/>
    <lineage>
        <taxon>Bacteria</taxon>
        <taxon>Bacillati</taxon>
        <taxon>Actinomycetota</taxon>
        <taxon>Actinomycetes</taxon>
        <taxon>Kitasatosporales</taxon>
        <taxon>Streptomycetaceae</taxon>
        <taxon>Kitasatospora</taxon>
    </lineage>
</organism>